<feature type="region of interest" description="Disordered" evidence="2">
    <location>
        <begin position="122"/>
        <end position="190"/>
    </location>
</feature>
<feature type="compositionally biased region" description="Polar residues" evidence="2">
    <location>
        <begin position="49"/>
        <end position="58"/>
    </location>
</feature>
<dbReference type="GeneID" id="95975525"/>
<proteinExistence type="inferred from homology"/>
<keyword evidence="1" id="KW-0547">Nucleotide-binding</keyword>
<evidence type="ECO:0000259" key="3">
    <source>
        <dbReference type="Pfam" id="PF00735"/>
    </source>
</evidence>
<feature type="region of interest" description="Disordered" evidence="2">
    <location>
        <begin position="205"/>
        <end position="260"/>
    </location>
</feature>
<dbReference type="Proteomes" id="UP001562354">
    <property type="component" value="Unassembled WGS sequence"/>
</dbReference>
<feature type="compositionally biased region" description="Acidic residues" evidence="2">
    <location>
        <begin position="213"/>
        <end position="223"/>
    </location>
</feature>
<gene>
    <name evidence="4" type="ORF">AAFC00_001822</name>
</gene>
<dbReference type="RefSeq" id="XP_069204574.1">
    <property type="nucleotide sequence ID" value="XM_069341065.1"/>
</dbReference>
<sequence length="762" mass="83738">MRSGRGEAPGTASKSDLADLPTTAQPPPSNSPMTFFLRSEGDMNRMPSAGTNDSTRGSHITEELSAASSFGVQSLADTLRGALSEDIMHSQADNTDHLQDVPAFMNRKKNSIHPKIFAAAQRIISPHRSSTSPARSNSSSHRPRYEVSPSRRHPRSASIQSRSRAFASPRPSARTGSGVPSTPLCGSVRSLGLSDEEGSILDDCASQAVQSSSEDEDTVDEDAFGASDGATPGAELSTSGPQLVMPSLSMPKRRPFTDRGKNMGKLKVLVTGLPRVGKTNFIRSVIRACPDIVHVDHSVDSSARSSQNWLLDVRSHGEDYVPTSAISEINASTKPYPQWKRRSIGGAALERNICIVDTPGCEMNTNNHDTAHSTVPDIFDYLQSCLRRNTNLGHSDDPELLDTLSGGGGAQVDAIIYIFPPGQIDPTPAELDYLRRLSALSNLVPVIGKADICTAPDDLKASLSTALEAADVKWVTFQETSDGLRMPYAVSSHPGDDHDVMDASLLMSPEYSQPLVPSDLPTLADQLFDPDNIRWLRHCAVKKFIRWRKEHLDPRMRAQMNEVGPLAFNFPVRSWSDVRKGHDPQALDWSMFDRLAFKRVDTRSGMYPPVSITGWAEDLERALATERRWLVRQDGSGRKMIMHKSRRSRAISSADDELVLFPRSRKRQVCMQCSGGDAEKGSVNAQDPLGVLALGERVRRRGWLILRVLGGCSVLATMTIWVTRNWSEVAEWLGLRATAQHEIAGYVLLPRDDWRSFVWGDE</sequence>
<keyword evidence="1" id="KW-0342">GTP-binding</keyword>
<organism evidence="4 5">
    <name type="scientific">Neodothiora populina</name>
    <dbReference type="NCBI Taxonomy" id="2781224"/>
    <lineage>
        <taxon>Eukaryota</taxon>
        <taxon>Fungi</taxon>
        <taxon>Dikarya</taxon>
        <taxon>Ascomycota</taxon>
        <taxon>Pezizomycotina</taxon>
        <taxon>Dothideomycetes</taxon>
        <taxon>Dothideomycetidae</taxon>
        <taxon>Dothideales</taxon>
        <taxon>Dothioraceae</taxon>
        <taxon>Neodothiora</taxon>
    </lineage>
</organism>
<feature type="region of interest" description="Disordered" evidence="2">
    <location>
        <begin position="1"/>
        <end position="68"/>
    </location>
</feature>
<reference evidence="4 5" key="1">
    <citation type="submission" date="2024-07" db="EMBL/GenBank/DDBJ databases">
        <title>Draft sequence of the Neodothiora populina.</title>
        <authorList>
            <person name="Drown D.D."/>
            <person name="Schuette U.S."/>
            <person name="Buechlein A.B."/>
            <person name="Rusch D.R."/>
            <person name="Winton L.W."/>
            <person name="Adams G.A."/>
        </authorList>
    </citation>
    <scope>NUCLEOTIDE SEQUENCE [LARGE SCALE GENOMIC DNA]</scope>
    <source>
        <strain evidence="4 5">CPC 39397</strain>
    </source>
</reference>
<dbReference type="InterPro" id="IPR030379">
    <property type="entry name" value="G_SEPTIN_dom"/>
</dbReference>
<dbReference type="SUPFAM" id="SSF52540">
    <property type="entry name" value="P-loop containing nucleoside triphosphate hydrolases"/>
    <property type="match status" value="1"/>
</dbReference>
<name>A0ABR3PQE7_9PEZI</name>
<feature type="compositionally biased region" description="Low complexity" evidence="2">
    <location>
        <begin position="161"/>
        <end position="174"/>
    </location>
</feature>
<protein>
    <recommendedName>
        <fullName evidence="3">Septin-type G domain-containing protein</fullName>
    </recommendedName>
</protein>
<evidence type="ECO:0000313" key="4">
    <source>
        <dbReference type="EMBL" id="KAL1311725.1"/>
    </source>
</evidence>
<feature type="compositionally biased region" description="Low complexity" evidence="2">
    <location>
        <begin position="127"/>
        <end position="140"/>
    </location>
</feature>
<evidence type="ECO:0000256" key="1">
    <source>
        <dbReference type="RuleBase" id="RU004560"/>
    </source>
</evidence>
<accession>A0ABR3PQE7</accession>
<dbReference type="InterPro" id="IPR027417">
    <property type="entry name" value="P-loop_NTPase"/>
</dbReference>
<evidence type="ECO:0000313" key="5">
    <source>
        <dbReference type="Proteomes" id="UP001562354"/>
    </source>
</evidence>
<keyword evidence="5" id="KW-1185">Reference proteome</keyword>
<feature type="domain" description="Septin-type G" evidence="3">
    <location>
        <begin position="339"/>
        <end position="479"/>
    </location>
</feature>
<dbReference type="Gene3D" id="3.40.50.300">
    <property type="entry name" value="P-loop containing nucleotide triphosphate hydrolases"/>
    <property type="match status" value="1"/>
</dbReference>
<dbReference type="EMBL" id="JBFMKM010000001">
    <property type="protein sequence ID" value="KAL1311725.1"/>
    <property type="molecule type" value="Genomic_DNA"/>
</dbReference>
<comment type="similarity">
    <text evidence="1">Belongs to the TRAFAC class TrmE-Era-EngA-EngB-Septin-like GTPase superfamily. Septin GTPase family.</text>
</comment>
<dbReference type="Pfam" id="PF00735">
    <property type="entry name" value="Septin"/>
    <property type="match status" value="1"/>
</dbReference>
<comment type="caution">
    <text evidence="4">The sequence shown here is derived from an EMBL/GenBank/DDBJ whole genome shotgun (WGS) entry which is preliminary data.</text>
</comment>
<evidence type="ECO:0000256" key="2">
    <source>
        <dbReference type="SAM" id="MobiDB-lite"/>
    </source>
</evidence>